<evidence type="ECO:0000313" key="3">
    <source>
        <dbReference type="Proteomes" id="UP001271792"/>
    </source>
</evidence>
<keyword evidence="1" id="KW-1133">Transmembrane helix</keyword>
<evidence type="ECO:0000256" key="1">
    <source>
        <dbReference type="SAM" id="Phobius"/>
    </source>
</evidence>
<evidence type="ECO:0000313" key="2">
    <source>
        <dbReference type="EMBL" id="MDX8055744.1"/>
    </source>
</evidence>
<comment type="caution">
    <text evidence="2">The sequence shown here is derived from an EMBL/GenBank/DDBJ whole genome shotgun (WGS) entry which is preliminary data.</text>
</comment>
<proteinExistence type="predicted"/>
<name>A0ABU4U599_9PSEU</name>
<keyword evidence="1" id="KW-0812">Transmembrane</keyword>
<sequence length="168" mass="17084">MQSLFDGMQEFDTANSWRETQSVITSRARRRKRIMVTVAATLVVVGSGAAAVVAALPVTDSSGVECRAVADNGRSLPGTFAAHASPEGRLPEPAVAMDLCTTLWRTGLLQRGVEGVVSPPAGIDPNEAGPHPVPPLVACVDQSGGHAVVVVGTGTQACSAAGFAPLAG</sequence>
<reference evidence="2 3" key="1">
    <citation type="submission" date="2023-11" db="EMBL/GenBank/DDBJ databases">
        <title>Lentzea sokolovensis, sp. nov., Lentzea kristufkii, sp. nov., and Lentzea miocenensis, sp. nov., rare actinobacteria from Sokolov Coal Basin, Miocene lacustrine sediment, Czech Republic.</title>
        <authorList>
            <person name="Lara A."/>
            <person name="Kotroba L."/>
            <person name="Nouioui I."/>
            <person name="Neumann-Schaal M."/>
            <person name="Mast Y."/>
            <person name="Chronakova A."/>
        </authorList>
    </citation>
    <scope>NUCLEOTIDE SEQUENCE [LARGE SCALE GENOMIC DNA]</scope>
    <source>
        <strain evidence="2 3">BCCO 10_0798</strain>
    </source>
</reference>
<dbReference type="RefSeq" id="WP_319989463.1">
    <property type="nucleotide sequence ID" value="NZ_JAXAVV010000032.1"/>
</dbReference>
<accession>A0ABU4U599</accession>
<protein>
    <submittedName>
        <fullName evidence="2">Uncharacterized protein</fullName>
    </submittedName>
</protein>
<organism evidence="2 3">
    <name type="scientific">Lentzea kristufekii</name>
    <dbReference type="NCBI Taxonomy" id="3095430"/>
    <lineage>
        <taxon>Bacteria</taxon>
        <taxon>Bacillati</taxon>
        <taxon>Actinomycetota</taxon>
        <taxon>Actinomycetes</taxon>
        <taxon>Pseudonocardiales</taxon>
        <taxon>Pseudonocardiaceae</taxon>
        <taxon>Lentzea</taxon>
    </lineage>
</organism>
<keyword evidence="3" id="KW-1185">Reference proteome</keyword>
<dbReference type="Proteomes" id="UP001271792">
    <property type="component" value="Unassembled WGS sequence"/>
</dbReference>
<gene>
    <name evidence="2" type="ORF">SK571_40750</name>
</gene>
<dbReference type="EMBL" id="JAXAVV010000032">
    <property type="protein sequence ID" value="MDX8055744.1"/>
    <property type="molecule type" value="Genomic_DNA"/>
</dbReference>
<feature type="transmembrane region" description="Helical" evidence="1">
    <location>
        <begin position="34"/>
        <end position="56"/>
    </location>
</feature>
<keyword evidence="1" id="KW-0472">Membrane</keyword>